<dbReference type="SUPFAM" id="SSF57756">
    <property type="entry name" value="Retrovirus zinc finger-like domains"/>
    <property type="match status" value="1"/>
</dbReference>
<reference evidence="4" key="1">
    <citation type="journal article" date="2022" name="Int. J. Mol. Sci.">
        <title>Draft Genome of Tanacetum Coccineum: Genomic Comparison of Closely Related Tanacetum-Family Plants.</title>
        <authorList>
            <person name="Yamashiro T."/>
            <person name="Shiraishi A."/>
            <person name="Nakayama K."/>
            <person name="Satake H."/>
        </authorList>
    </citation>
    <scope>NUCLEOTIDE SEQUENCE</scope>
</reference>
<dbReference type="EMBL" id="BQNB010016824">
    <property type="protein sequence ID" value="GJT56218.1"/>
    <property type="molecule type" value="Genomic_DNA"/>
</dbReference>
<feature type="compositionally biased region" description="Basic and acidic residues" evidence="2">
    <location>
        <begin position="175"/>
        <end position="186"/>
    </location>
</feature>
<dbReference type="Proteomes" id="UP001151760">
    <property type="component" value="Unassembled WGS sequence"/>
</dbReference>
<feature type="region of interest" description="Disordered" evidence="2">
    <location>
        <begin position="175"/>
        <end position="209"/>
    </location>
</feature>
<sequence length="209" mass="23311">MDSESAHMVVASNVPMLKPSEFELWRMRIEQYIQMIDYVLWEVIENENTAPKTTVVEGVEKVIPPITAEEKPQKSTNEAVNTTHEVFAVSTQVSAANSTNVDNLSDVVICAFFSGQPNNPQLANEDLQQLHPDDLEEIDLGSSRCHANVVMIKSKVECYNCDKRGHFARECRVPRNLDNGNRESSRRSVPVETTTSNALIKSDGLGGYD</sequence>
<feature type="domain" description="CCHC-type" evidence="3">
    <location>
        <begin position="158"/>
        <end position="172"/>
    </location>
</feature>
<reference evidence="4" key="2">
    <citation type="submission" date="2022-01" db="EMBL/GenBank/DDBJ databases">
        <authorList>
            <person name="Yamashiro T."/>
            <person name="Shiraishi A."/>
            <person name="Satake H."/>
            <person name="Nakayama K."/>
        </authorList>
    </citation>
    <scope>NUCLEOTIDE SEQUENCE</scope>
</reference>
<evidence type="ECO:0000313" key="4">
    <source>
        <dbReference type="EMBL" id="GJT56218.1"/>
    </source>
</evidence>
<dbReference type="Pfam" id="PF00098">
    <property type="entry name" value="zf-CCHC"/>
    <property type="match status" value="1"/>
</dbReference>
<keyword evidence="1" id="KW-0863">Zinc-finger</keyword>
<evidence type="ECO:0000313" key="5">
    <source>
        <dbReference type="Proteomes" id="UP001151760"/>
    </source>
</evidence>
<name>A0ABQ5EYS4_9ASTR</name>
<gene>
    <name evidence="4" type="ORF">Tco_0991272</name>
</gene>
<keyword evidence="5" id="KW-1185">Reference proteome</keyword>
<proteinExistence type="predicted"/>
<evidence type="ECO:0000259" key="3">
    <source>
        <dbReference type="PROSITE" id="PS50158"/>
    </source>
</evidence>
<keyword evidence="1" id="KW-0479">Metal-binding</keyword>
<dbReference type="Gene3D" id="4.10.60.10">
    <property type="entry name" value="Zinc finger, CCHC-type"/>
    <property type="match status" value="1"/>
</dbReference>
<dbReference type="SMART" id="SM00343">
    <property type="entry name" value="ZnF_C2HC"/>
    <property type="match status" value="1"/>
</dbReference>
<evidence type="ECO:0000256" key="2">
    <source>
        <dbReference type="SAM" id="MobiDB-lite"/>
    </source>
</evidence>
<accession>A0ABQ5EYS4</accession>
<dbReference type="PROSITE" id="PS50158">
    <property type="entry name" value="ZF_CCHC"/>
    <property type="match status" value="1"/>
</dbReference>
<dbReference type="InterPro" id="IPR036875">
    <property type="entry name" value="Znf_CCHC_sf"/>
</dbReference>
<comment type="caution">
    <text evidence="4">The sequence shown here is derived from an EMBL/GenBank/DDBJ whole genome shotgun (WGS) entry which is preliminary data.</text>
</comment>
<dbReference type="InterPro" id="IPR001878">
    <property type="entry name" value="Znf_CCHC"/>
</dbReference>
<keyword evidence="1" id="KW-0862">Zinc</keyword>
<protein>
    <submittedName>
        <fullName evidence="4">Ribonuclease H-like domain-containing protein</fullName>
    </submittedName>
</protein>
<organism evidence="4 5">
    <name type="scientific">Tanacetum coccineum</name>
    <dbReference type="NCBI Taxonomy" id="301880"/>
    <lineage>
        <taxon>Eukaryota</taxon>
        <taxon>Viridiplantae</taxon>
        <taxon>Streptophyta</taxon>
        <taxon>Embryophyta</taxon>
        <taxon>Tracheophyta</taxon>
        <taxon>Spermatophyta</taxon>
        <taxon>Magnoliopsida</taxon>
        <taxon>eudicotyledons</taxon>
        <taxon>Gunneridae</taxon>
        <taxon>Pentapetalae</taxon>
        <taxon>asterids</taxon>
        <taxon>campanulids</taxon>
        <taxon>Asterales</taxon>
        <taxon>Asteraceae</taxon>
        <taxon>Asteroideae</taxon>
        <taxon>Anthemideae</taxon>
        <taxon>Anthemidinae</taxon>
        <taxon>Tanacetum</taxon>
    </lineage>
</organism>
<evidence type="ECO:0000256" key="1">
    <source>
        <dbReference type="PROSITE-ProRule" id="PRU00047"/>
    </source>
</evidence>